<comment type="caution">
    <text evidence="4">The sequence shown here is derived from an EMBL/GenBank/DDBJ whole genome shotgun (WGS) entry which is preliminary data.</text>
</comment>
<feature type="domain" description="Glycosyl hydrolase family 95 catalytic" evidence="3">
    <location>
        <begin position="280"/>
        <end position="694"/>
    </location>
</feature>
<dbReference type="Gene3D" id="1.50.10.10">
    <property type="match status" value="1"/>
</dbReference>
<dbReference type="PANTHER" id="PTHR31084">
    <property type="entry name" value="ALPHA-L-FUCOSIDASE 2"/>
    <property type="match status" value="1"/>
</dbReference>
<dbReference type="Pfam" id="PF22124">
    <property type="entry name" value="Glyco_hydro_95_cat"/>
    <property type="match status" value="1"/>
</dbReference>
<reference evidence="4 5" key="1">
    <citation type="submission" date="2021-03" db="EMBL/GenBank/DDBJ databases">
        <title>Genomic Encyclopedia of Type Strains, Phase IV (KMG-IV): sequencing the most valuable type-strain genomes for metagenomic binning, comparative biology and taxonomic classification.</title>
        <authorList>
            <person name="Goeker M."/>
        </authorList>
    </citation>
    <scope>NUCLEOTIDE SEQUENCE [LARGE SCALE GENOMIC DNA]</scope>
    <source>
        <strain evidence="4 5">DSM 24950</strain>
    </source>
</reference>
<dbReference type="InterPro" id="IPR012341">
    <property type="entry name" value="6hp_glycosidase-like_sf"/>
</dbReference>
<evidence type="ECO:0000259" key="2">
    <source>
        <dbReference type="Pfam" id="PF21307"/>
    </source>
</evidence>
<feature type="domain" description="Glycosyl hydrolase family 95 N-terminal" evidence="1">
    <location>
        <begin position="4"/>
        <end position="253"/>
    </location>
</feature>
<dbReference type="GO" id="GO:0004560">
    <property type="term" value="F:alpha-L-fucosidase activity"/>
    <property type="evidence" value="ECO:0007669"/>
    <property type="project" value="UniProtKB-EC"/>
</dbReference>
<dbReference type="Pfam" id="PF14498">
    <property type="entry name" value="Glyco_hyd_65N_2"/>
    <property type="match status" value="1"/>
</dbReference>
<dbReference type="SUPFAM" id="SSF48208">
    <property type="entry name" value="Six-hairpin glycosidases"/>
    <property type="match status" value="1"/>
</dbReference>
<dbReference type="InterPro" id="IPR027414">
    <property type="entry name" value="GH95_N_dom"/>
</dbReference>
<dbReference type="EC" id="3.2.1.51" evidence="4"/>
<dbReference type="InterPro" id="IPR049053">
    <property type="entry name" value="AFCA-like_C"/>
</dbReference>
<keyword evidence="4" id="KW-0378">Hydrolase</keyword>
<evidence type="ECO:0000259" key="1">
    <source>
        <dbReference type="Pfam" id="PF14498"/>
    </source>
</evidence>
<sequence length="799" mass="90775">MKRLTYQKAAVQWTEALPLGNGRIGAMHYGGVERDLFQLNEDTLWSGPPNRDRSYDDRESLRKVRQLIDEQKYGEASDETKNMFGPYAQGYMPLGDLTIHHFQGNDCRGYERMLDIEEAISSVSYTIGQVQFTREAFISYPHQVLVIRLTSSVPKRLTFTVGLDSHLKAETLQDGQALIMRGVCPEYCAPHYYAEDELPFVYGEFGESKAIHFEGRVRASSKDGQITYRHGKLWVQGATEAVLYFAAATSFNGYDQLPGRDFGELAHRNESTLSKAMAISYDQLKEEHIRDYRKLFGRVEFTLGEATEADEELDTDQRLQTCGADDPAMVALLFHFGRYLLIASSREGTQPANLTGIWNEITRAPWTSNYTLNINTEMNYWPAEVTNLSECHRPLLKAAKEIAATGEKMVKERYGLNGWTAHHNSDLWRHAHPVGAERHGDPAWAFWPMAGPWLCRHLWEHYEYTQDQQFLAEEAFPLMKGAALFCLDWLVEDEEGYLITSPSTSPEHHFYTEDGQRGEITKGATMDLQLIGDLFANCLSMTAILGVKEEWVQRVRAAKKRLHPMQTGKFGQLQEWLLDYEDEDAHHRHVSHLYGVYPGNQLTEGPQLDAVRQTLNRRGDAGSGWSVGWKVCLWARLKDGERCKELLRRFFNVVRERSGVFGSNGGVFPNLMGAHPPFQIDGNFGYTAGIAEMLVQSHKGYVELLPALPLAWQSGTLSGIRVRGGFEISLSWERQQASRLDVSCIIDNMFILRSEKAVVVREAGKEDLLVEPVEGYLTFEVRKKYSVSLLFQLNFSKSL</sequence>
<evidence type="ECO:0000313" key="4">
    <source>
        <dbReference type="EMBL" id="MBP1963048.1"/>
    </source>
</evidence>
<feature type="domain" description="Alpha fucosidase A-like C-terminal" evidence="2">
    <location>
        <begin position="696"/>
        <end position="783"/>
    </location>
</feature>
<dbReference type="InterPro" id="IPR016518">
    <property type="entry name" value="Alpha-L-fucosidase"/>
</dbReference>
<dbReference type="PANTHER" id="PTHR31084:SF0">
    <property type="entry name" value="ALPHA-L-FUCOSIDASE 2"/>
    <property type="match status" value="1"/>
</dbReference>
<evidence type="ECO:0000259" key="3">
    <source>
        <dbReference type="Pfam" id="PF22124"/>
    </source>
</evidence>
<protein>
    <submittedName>
        <fullName evidence="4">Alpha-L-fucosidase 2</fullName>
        <ecNumber evidence="4">3.2.1.51</ecNumber>
    </submittedName>
</protein>
<keyword evidence="5" id="KW-1185">Reference proteome</keyword>
<dbReference type="PIRSF" id="PIRSF007663">
    <property type="entry name" value="UCP007663"/>
    <property type="match status" value="1"/>
</dbReference>
<accession>A0ABS4HWP4</accession>
<dbReference type="Pfam" id="PF21307">
    <property type="entry name" value="Glyco_hydro_95_C"/>
    <property type="match status" value="1"/>
</dbReference>
<evidence type="ECO:0000313" key="5">
    <source>
        <dbReference type="Proteomes" id="UP001519344"/>
    </source>
</evidence>
<name>A0ABS4HWP4_9BACL</name>
<dbReference type="InterPro" id="IPR054363">
    <property type="entry name" value="GH95_cat"/>
</dbReference>
<dbReference type="RefSeq" id="WP_167065550.1">
    <property type="nucleotide sequence ID" value="NZ_JAAOZR010000042.1"/>
</dbReference>
<proteinExistence type="predicted"/>
<dbReference type="InterPro" id="IPR008928">
    <property type="entry name" value="6-hairpin_glycosidase_sf"/>
</dbReference>
<dbReference type="EMBL" id="JAGGKV010000004">
    <property type="protein sequence ID" value="MBP1963048.1"/>
    <property type="molecule type" value="Genomic_DNA"/>
</dbReference>
<organism evidence="4 5">
    <name type="scientific">Paenibacillus aceris</name>
    <dbReference type="NCBI Taxonomy" id="869555"/>
    <lineage>
        <taxon>Bacteria</taxon>
        <taxon>Bacillati</taxon>
        <taxon>Bacillota</taxon>
        <taxon>Bacilli</taxon>
        <taxon>Bacillales</taxon>
        <taxon>Paenibacillaceae</taxon>
        <taxon>Paenibacillus</taxon>
    </lineage>
</organism>
<keyword evidence="4" id="KW-0326">Glycosidase</keyword>
<gene>
    <name evidence="4" type="ORF">J2Z65_002264</name>
</gene>
<dbReference type="Proteomes" id="UP001519344">
    <property type="component" value="Unassembled WGS sequence"/>
</dbReference>